<sequence>MAGTDNTDSEETTLPLSRPESGGIINDNTNINFGQNNNDDHQSETTDEKKAPATEVDVAVQQPPAQSANVYFHLIADKALHFLSHASNGTIGACLVGLSATTYLVLGRVGLMLIGLVGGVALHASWDAHGETDRAAAREKELRKRREIGLEVVQRVLEWKTDRSGPDGDSDADEADVKILAKKKLDFSSFRPDTALALTTFTDAIVRDYVKWWYTPILPGEDNFPHACRQTLVAFFISLSNRLSRKRPVDGFLDFVTNSSSIVIVFLNELSAALNASPGSSAPHAVASYLQAKPDSSLANILDQRHQEKKLALVADDLLKSYLDRRAYDCLPIQIFLRQVLSKLVLAMTITTCSKPEWINGWVVHLLEDGEPGLLEAIDAGVERSANPDLKSVEKHTAVPEATMSPIEEISSAAHHKRNRSRAEEAMDEAMREAKRLTELIVQQEEAAQKKARIPSELNTSHESISEGTTEGITTPASSQSASSSRDSDTELRRSNDLSPTSLPNKQLPKPAAKSPPPTTFDQISAVRTATALNGDGDKESHLKPSPVLTLFNARISIFDDATPGDKTTLRSKPATEYMIQIEPIDSRFPGWMIVRKYADFGTLHEVLRRISNVSGLGFSEGHPNLPTWKLHTKASLRGELERYLCDAVSYQQLAESEGMKRFLEKDQGLSRSPGGTKGFGWPTPVAFDQMGKNMMDVLTKAPKDVAGGSKAFFGGVAGVLGGGKKPPGHSASASVASRSSVSLAQNYMEDSYMGSLGCDAPRQSTDSLHSLPAVQRKTSLQASAPIEARPRPSLASRGSSHGRQSVDLKRTESRTSSIMQSPHTPIEERKSLNLPPPPSEMSDDYGSPRPLSVVEQEQPPRRGEGMTYSNPASRRQSSQSLMALAEPLQGTPSRPTSSHKDRSPAPPTTRLEKPKPPIGEQETQVAVELLFAVITELYTLSSAWQIRRTLLNAAKSFLLRPGNPQLEAIRVLIQETVIEANTSDAGIAAHINTIRTSSLPTEEEKEKWPKPMDDKAKEELRAKARQLLVERGMPVALTGVMGQAATGEALGRVFDCLQDEKVARGLIFGLLLQALRGVVQ</sequence>
<reference evidence="4 5" key="1">
    <citation type="submission" date="2024-07" db="EMBL/GenBank/DDBJ databases">
        <title>Draft sequence of the Neodothiora populina.</title>
        <authorList>
            <person name="Drown D.D."/>
            <person name="Schuette U.S."/>
            <person name="Buechlein A.B."/>
            <person name="Rusch D.R."/>
            <person name="Winton L.W."/>
            <person name="Adams G.A."/>
        </authorList>
    </citation>
    <scope>NUCLEOTIDE SEQUENCE [LARGE SCALE GENOMIC DNA]</scope>
    <source>
        <strain evidence="4 5">CPC 39397</strain>
    </source>
</reference>
<dbReference type="SMART" id="SM00313">
    <property type="entry name" value="PXA"/>
    <property type="match status" value="1"/>
</dbReference>
<proteinExistence type="inferred from homology"/>
<feature type="compositionally biased region" description="Basic and acidic residues" evidence="2">
    <location>
        <begin position="805"/>
        <end position="814"/>
    </location>
</feature>
<gene>
    <name evidence="4" type="ORF">AAFC00_001006</name>
</gene>
<dbReference type="PROSITE" id="PS51207">
    <property type="entry name" value="PXA"/>
    <property type="match status" value="1"/>
</dbReference>
<feature type="compositionally biased region" description="Polar residues" evidence="2">
    <location>
        <begin position="868"/>
        <end position="882"/>
    </location>
</feature>
<evidence type="ECO:0000259" key="3">
    <source>
        <dbReference type="PROSITE" id="PS51207"/>
    </source>
</evidence>
<dbReference type="CDD" id="cd06093">
    <property type="entry name" value="PX_domain"/>
    <property type="match status" value="1"/>
</dbReference>
<dbReference type="RefSeq" id="XP_069203603.1">
    <property type="nucleotide sequence ID" value="XM_069340135.1"/>
</dbReference>
<feature type="region of interest" description="Disordered" evidence="2">
    <location>
        <begin position="447"/>
        <end position="521"/>
    </location>
</feature>
<evidence type="ECO:0000256" key="1">
    <source>
        <dbReference type="ARBA" id="ARBA00010883"/>
    </source>
</evidence>
<dbReference type="InterPro" id="IPR003114">
    <property type="entry name" value="Phox_assoc"/>
</dbReference>
<feature type="compositionally biased region" description="Basic and acidic residues" evidence="2">
    <location>
        <begin position="421"/>
        <end position="430"/>
    </location>
</feature>
<dbReference type="InterPro" id="IPR013937">
    <property type="entry name" value="Sorting_nexin_C"/>
</dbReference>
<dbReference type="Pfam" id="PF02194">
    <property type="entry name" value="PXA"/>
    <property type="match status" value="1"/>
</dbReference>
<dbReference type="SUPFAM" id="SSF64268">
    <property type="entry name" value="PX domain"/>
    <property type="match status" value="1"/>
</dbReference>
<keyword evidence="5" id="KW-1185">Reference proteome</keyword>
<feature type="compositionally biased region" description="Basic and acidic residues" evidence="2">
    <location>
        <begin position="486"/>
        <end position="496"/>
    </location>
</feature>
<feature type="compositionally biased region" description="Polar residues" evidence="2">
    <location>
        <begin position="815"/>
        <end position="824"/>
    </location>
</feature>
<feature type="compositionally biased region" description="Polar residues" evidence="2">
    <location>
        <begin position="457"/>
        <end position="476"/>
    </location>
</feature>
<dbReference type="Pfam" id="PF08628">
    <property type="entry name" value="Nexin_C"/>
    <property type="match status" value="1"/>
</dbReference>
<evidence type="ECO:0000256" key="2">
    <source>
        <dbReference type="SAM" id="MobiDB-lite"/>
    </source>
</evidence>
<feature type="region of interest" description="Disordered" evidence="2">
    <location>
        <begin position="777"/>
        <end position="921"/>
    </location>
</feature>
<feature type="compositionally biased region" description="Basic and acidic residues" evidence="2">
    <location>
        <begin position="38"/>
        <end position="52"/>
    </location>
</feature>
<dbReference type="PANTHER" id="PTHR22775:SF47">
    <property type="entry name" value="MEIOTICALLY UP-REGULATED GENE 122 PROTEIN"/>
    <property type="match status" value="1"/>
</dbReference>
<feature type="domain" description="PXA" evidence="3">
    <location>
        <begin position="191"/>
        <end position="371"/>
    </location>
</feature>
<comment type="caution">
    <text evidence="4">The sequence shown here is derived from an EMBL/GenBank/DDBJ whole genome shotgun (WGS) entry which is preliminary data.</text>
</comment>
<name>A0ABR3PMH9_9PEZI</name>
<dbReference type="EMBL" id="JBFMKM010000003">
    <property type="protein sequence ID" value="KAL1310754.1"/>
    <property type="molecule type" value="Genomic_DNA"/>
</dbReference>
<feature type="compositionally biased region" description="Polar residues" evidence="2">
    <location>
        <begin position="26"/>
        <end position="37"/>
    </location>
</feature>
<organism evidence="4 5">
    <name type="scientific">Neodothiora populina</name>
    <dbReference type="NCBI Taxonomy" id="2781224"/>
    <lineage>
        <taxon>Eukaryota</taxon>
        <taxon>Fungi</taxon>
        <taxon>Dikarya</taxon>
        <taxon>Ascomycota</taxon>
        <taxon>Pezizomycotina</taxon>
        <taxon>Dothideomycetes</taxon>
        <taxon>Dothideomycetidae</taxon>
        <taxon>Dothideales</taxon>
        <taxon>Dothioraceae</taxon>
        <taxon>Neodothiora</taxon>
    </lineage>
</organism>
<accession>A0ABR3PMH9</accession>
<dbReference type="GeneID" id="95974709"/>
<protein>
    <recommendedName>
        <fullName evidence="3">PXA domain-containing protein</fullName>
    </recommendedName>
</protein>
<feature type="region of interest" description="Disordered" evidence="2">
    <location>
        <begin position="1"/>
        <end position="54"/>
    </location>
</feature>
<comment type="similarity">
    <text evidence="1">Belongs to the sorting nexin family.</text>
</comment>
<dbReference type="Gene3D" id="3.30.1520.10">
    <property type="entry name" value="Phox-like domain"/>
    <property type="match status" value="1"/>
</dbReference>
<evidence type="ECO:0000313" key="4">
    <source>
        <dbReference type="EMBL" id="KAL1310754.1"/>
    </source>
</evidence>
<feature type="region of interest" description="Disordered" evidence="2">
    <location>
        <begin position="405"/>
        <end position="430"/>
    </location>
</feature>
<dbReference type="PANTHER" id="PTHR22775">
    <property type="entry name" value="SORTING NEXIN"/>
    <property type="match status" value="1"/>
</dbReference>
<evidence type="ECO:0000313" key="5">
    <source>
        <dbReference type="Proteomes" id="UP001562354"/>
    </source>
</evidence>
<dbReference type="Proteomes" id="UP001562354">
    <property type="component" value="Unassembled WGS sequence"/>
</dbReference>
<dbReference type="InterPro" id="IPR036871">
    <property type="entry name" value="PX_dom_sf"/>
</dbReference>